<dbReference type="GO" id="GO:0003677">
    <property type="term" value="F:DNA binding"/>
    <property type="evidence" value="ECO:0007669"/>
    <property type="project" value="InterPro"/>
</dbReference>
<reference evidence="2 3" key="1">
    <citation type="submission" date="2019-09" db="EMBL/GenBank/DDBJ databases">
        <authorList>
            <person name="Ou C."/>
        </authorList>
    </citation>
    <scope>NUCLEOTIDE SEQUENCE [LARGE SCALE GENOMIC DNA]</scope>
    <source>
        <strain evidence="2">S2</strain>
        <tissue evidence="2">Leaf</tissue>
    </source>
</reference>
<dbReference type="AlphaFoldDB" id="A0A5N5HES0"/>
<feature type="domain" description="RecA family profile 1" evidence="1">
    <location>
        <begin position="285"/>
        <end position="502"/>
    </location>
</feature>
<dbReference type="GO" id="GO:0000724">
    <property type="term" value="P:double-strand break repair via homologous recombination"/>
    <property type="evidence" value="ECO:0007669"/>
    <property type="project" value="InterPro"/>
</dbReference>
<dbReference type="PROSITE" id="PS50162">
    <property type="entry name" value="RECA_2"/>
    <property type="match status" value="1"/>
</dbReference>
<dbReference type="GO" id="GO:0140664">
    <property type="term" value="F:ATP-dependent DNA damage sensor activity"/>
    <property type="evidence" value="ECO:0007669"/>
    <property type="project" value="InterPro"/>
</dbReference>
<dbReference type="OrthoDB" id="420422at2759"/>
<evidence type="ECO:0000313" key="2">
    <source>
        <dbReference type="EMBL" id="KAB2623970.1"/>
    </source>
</evidence>
<reference evidence="3" key="2">
    <citation type="submission" date="2019-10" db="EMBL/GenBank/DDBJ databases">
        <title>A de novo genome assembly of a pear dwarfing rootstock.</title>
        <authorList>
            <person name="Wang F."/>
            <person name="Wang J."/>
            <person name="Li S."/>
            <person name="Zhang Y."/>
            <person name="Fang M."/>
            <person name="Ma L."/>
            <person name="Zhao Y."/>
            <person name="Jiang S."/>
        </authorList>
    </citation>
    <scope>NUCLEOTIDE SEQUENCE [LARGE SCALE GENOMIC DNA]</scope>
</reference>
<accession>A0A5N5HES0</accession>
<dbReference type="GO" id="GO:0005524">
    <property type="term" value="F:ATP binding"/>
    <property type="evidence" value="ECO:0007669"/>
    <property type="project" value="InterPro"/>
</dbReference>
<dbReference type="PANTHER" id="PTHR46644">
    <property type="entry name" value="DNA REPAIR PROTEIN XRCC2"/>
    <property type="match status" value="1"/>
</dbReference>
<proteinExistence type="predicted"/>
<organism evidence="2 3">
    <name type="scientific">Pyrus ussuriensis x Pyrus communis</name>
    <dbReference type="NCBI Taxonomy" id="2448454"/>
    <lineage>
        <taxon>Eukaryota</taxon>
        <taxon>Viridiplantae</taxon>
        <taxon>Streptophyta</taxon>
        <taxon>Embryophyta</taxon>
        <taxon>Tracheophyta</taxon>
        <taxon>Spermatophyta</taxon>
        <taxon>Magnoliopsida</taxon>
        <taxon>eudicotyledons</taxon>
        <taxon>Gunneridae</taxon>
        <taxon>Pentapetalae</taxon>
        <taxon>rosids</taxon>
        <taxon>fabids</taxon>
        <taxon>Rosales</taxon>
        <taxon>Rosaceae</taxon>
        <taxon>Amygdaloideae</taxon>
        <taxon>Maleae</taxon>
        <taxon>Pyrus</taxon>
    </lineage>
</organism>
<protein>
    <submittedName>
        <fullName evidence="2">DNA repair protein XRCC2-like protein</fullName>
    </submittedName>
</protein>
<dbReference type="Proteomes" id="UP000327157">
    <property type="component" value="Chromosome 16"/>
</dbReference>
<sequence>MDLILSIPLSLFYHADSLIWIKEPKGLFTTKRMSGDEPMGSVITGDTRFLWKALWRAKVSGKVKICVWPIMNDTCGFCDKEAETVEHALLTCPRAVAVWFGSPLGIHYFHLIEEAFGHWLEYMAQNVSRESFDLLLVLVWSIWKVLNEFIWNGVEPSPLDTQIKAHTWLAEFKKWNEGAPHNSSARTTKWQPPAHGWIKLILMHHGVCRGAVFSGHYGYMFDNMRRLMQDFKQWKITFGRRETNKVAHRLARFSLTVDHLASTRTHHTTRPAQNLGVAWERLQMTPKRWIDGDESAAEMLGRVAAERPFLLIPPLHRVPLRVGNVVELVGPSSSAKTLILIQAAVNCILPKEWNGVHYGGLERLVMFLDLDCRFDVLRLSEMLKLRIMEPNGSMNYDEGLFNLCMRRFLYVRCYDSLQFLATLKTMHYRLRKEKEEHHVSIYLLMIDSIGSFHWIDRGSTFFPLGGEKRKRLSLQSVSDAVVQEIRKLQLVHPMLVITTKEIILGNAYGAYEAKQNTSFPEVSDLRNSTSNTQQLPYREYMPSVWQSFVTHKLLVRASDDHLPIRHHEESSLYLSEWLLPSLSFRDKFIVKDAGIVIVS</sequence>
<dbReference type="Gene3D" id="3.40.50.300">
    <property type="entry name" value="P-loop containing nucleotide triphosphate hydrolases"/>
    <property type="match status" value="1"/>
</dbReference>
<reference evidence="2 3" key="3">
    <citation type="submission" date="2019-11" db="EMBL/GenBank/DDBJ databases">
        <title>A de novo genome assembly of a pear dwarfing rootstock.</title>
        <authorList>
            <person name="Wang F."/>
            <person name="Wang J."/>
            <person name="Li S."/>
            <person name="Zhang Y."/>
            <person name="Fang M."/>
            <person name="Ma L."/>
            <person name="Zhao Y."/>
            <person name="Jiang S."/>
        </authorList>
    </citation>
    <scope>NUCLEOTIDE SEQUENCE [LARGE SCALE GENOMIC DNA]</scope>
    <source>
        <strain evidence="2">S2</strain>
        <tissue evidence="2">Leaf</tissue>
    </source>
</reference>
<evidence type="ECO:0000259" key="1">
    <source>
        <dbReference type="PROSITE" id="PS50162"/>
    </source>
</evidence>
<dbReference type="PANTHER" id="PTHR46644:SF2">
    <property type="entry name" value="DNA REPAIR PROTEIN XRCC2"/>
    <property type="match status" value="1"/>
</dbReference>
<keyword evidence="3" id="KW-1185">Reference proteome</keyword>
<dbReference type="GO" id="GO:0005657">
    <property type="term" value="C:replication fork"/>
    <property type="evidence" value="ECO:0007669"/>
    <property type="project" value="InterPro"/>
</dbReference>
<dbReference type="CDD" id="cd19490">
    <property type="entry name" value="XRCC2"/>
    <property type="match status" value="1"/>
</dbReference>
<name>A0A5N5HES0_9ROSA</name>
<dbReference type="EMBL" id="SMOL01000160">
    <property type="protein sequence ID" value="KAB2623970.1"/>
    <property type="molecule type" value="Genomic_DNA"/>
</dbReference>
<evidence type="ECO:0000313" key="3">
    <source>
        <dbReference type="Proteomes" id="UP000327157"/>
    </source>
</evidence>
<dbReference type="InterPro" id="IPR027417">
    <property type="entry name" value="P-loop_NTPase"/>
</dbReference>
<dbReference type="SUPFAM" id="SSF52540">
    <property type="entry name" value="P-loop containing nucleoside triphosphate hydrolases"/>
    <property type="match status" value="1"/>
</dbReference>
<dbReference type="GO" id="GO:0033063">
    <property type="term" value="C:Rad51B-Rad51C-Rad51D-XRCC2 complex"/>
    <property type="evidence" value="ECO:0007669"/>
    <property type="project" value="InterPro"/>
</dbReference>
<dbReference type="InterPro" id="IPR020588">
    <property type="entry name" value="RecA_ATP-bd"/>
</dbReference>
<gene>
    <name evidence="2" type="ORF">D8674_015630</name>
</gene>
<dbReference type="InterPro" id="IPR030547">
    <property type="entry name" value="XRCC2"/>
</dbReference>
<comment type="caution">
    <text evidence="2">The sequence shown here is derived from an EMBL/GenBank/DDBJ whole genome shotgun (WGS) entry which is preliminary data.</text>
</comment>